<dbReference type="Proteomes" id="UP000295418">
    <property type="component" value="Unassembled WGS sequence"/>
</dbReference>
<feature type="domain" description="ATPase BadF/BadG/BcrA/BcrD type" evidence="1">
    <location>
        <begin position="32"/>
        <end position="311"/>
    </location>
</feature>
<dbReference type="InterPro" id="IPR043129">
    <property type="entry name" value="ATPase_NBD"/>
</dbReference>
<dbReference type="EMBL" id="SKFG01000009">
    <property type="protein sequence ID" value="TCZ77388.1"/>
    <property type="molecule type" value="Genomic_DNA"/>
</dbReference>
<dbReference type="OrthoDB" id="9772633at2"/>
<keyword evidence="3" id="KW-1185">Reference proteome</keyword>
<dbReference type="PANTHER" id="PTHR43190">
    <property type="entry name" value="N-ACETYL-D-GLUCOSAMINE KINASE"/>
    <property type="match status" value="1"/>
</dbReference>
<dbReference type="CDD" id="cd24007">
    <property type="entry name" value="ASKHA_NBD_eukNAGK-like"/>
    <property type="match status" value="1"/>
</dbReference>
<evidence type="ECO:0000259" key="1">
    <source>
        <dbReference type="Pfam" id="PF01869"/>
    </source>
</evidence>
<sequence length="343" mass="38121">MIAFTTNHSFFYQISHYCYKAGERCVEYCLSLDGGGTKLAGVLFDKQYNLIASGRGQSINYVKQEEILETIHKCLDECLFSQDVQVLNRVYITMPASADLVLKVLQERVEVAEIVHLNEGLMSLLAGLQCMQGVVVLAGTGSGVFQIDHEDWRHIGGWGNLLGDEGSACFIGREGINAVLREYEHRGERTVIRDLVEQEWSCSNKQELLDCVYQTDKPRNKIASVSILVARAALSGDEHAIRIFEQAGALLALQTKVILEQMPATRSTPIMIAGSVWKGCEGMLSSFRNELNAQYPTIEVQVPLFEPVVGGVVAQYLQGNAQITPEFISHLSQQYSKYLYISS</sequence>
<name>A0A4R4EGV3_9BACL</name>
<dbReference type="InterPro" id="IPR002731">
    <property type="entry name" value="ATPase_BadF"/>
</dbReference>
<comment type="caution">
    <text evidence="2">The sequence shown here is derived from an EMBL/GenBank/DDBJ whole genome shotgun (WGS) entry which is preliminary data.</text>
</comment>
<organism evidence="2 3">
    <name type="scientific">Paenibacillus albiflavus</name>
    <dbReference type="NCBI Taxonomy" id="2545760"/>
    <lineage>
        <taxon>Bacteria</taxon>
        <taxon>Bacillati</taxon>
        <taxon>Bacillota</taxon>
        <taxon>Bacilli</taxon>
        <taxon>Bacillales</taxon>
        <taxon>Paenibacillaceae</taxon>
        <taxon>Paenibacillus</taxon>
    </lineage>
</organism>
<evidence type="ECO:0000313" key="3">
    <source>
        <dbReference type="Proteomes" id="UP000295418"/>
    </source>
</evidence>
<dbReference type="InterPro" id="IPR052519">
    <property type="entry name" value="Euk-type_GlcNAc_Kinase"/>
</dbReference>
<gene>
    <name evidence="2" type="ORF">E0485_10330</name>
</gene>
<dbReference type="AlphaFoldDB" id="A0A4R4EGV3"/>
<reference evidence="2 3" key="1">
    <citation type="submission" date="2019-03" db="EMBL/GenBank/DDBJ databases">
        <authorList>
            <person name="Kim M.K.M."/>
        </authorList>
    </citation>
    <scope>NUCLEOTIDE SEQUENCE [LARGE SCALE GENOMIC DNA]</scope>
    <source>
        <strain evidence="2 3">18JY21-1</strain>
    </source>
</reference>
<dbReference type="Pfam" id="PF01869">
    <property type="entry name" value="BcrAD_BadFG"/>
    <property type="match status" value="1"/>
</dbReference>
<protein>
    <recommendedName>
        <fullName evidence="1">ATPase BadF/BadG/BcrA/BcrD type domain-containing protein</fullName>
    </recommendedName>
</protein>
<accession>A0A4R4EGV3</accession>
<evidence type="ECO:0000313" key="2">
    <source>
        <dbReference type="EMBL" id="TCZ77388.1"/>
    </source>
</evidence>
<dbReference type="PANTHER" id="PTHR43190:SF3">
    <property type="entry name" value="N-ACETYL-D-GLUCOSAMINE KINASE"/>
    <property type="match status" value="1"/>
</dbReference>
<proteinExistence type="predicted"/>
<dbReference type="Gene3D" id="3.30.420.40">
    <property type="match status" value="2"/>
</dbReference>
<dbReference type="SUPFAM" id="SSF53067">
    <property type="entry name" value="Actin-like ATPase domain"/>
    <property type="match status" value="2"/>
</dbReference>